<proteinExistence type="predicted"/>
<dbReference type="Proteomes" id="UP000198784">
    <property type="component" value="Unassembled WGS sequence"/>
</dbReference>
<keyword evidence="3" id="KW-1185">Reference proteome</keyword>
<evidence type="ECO:0000313" key="2">
    <source>
        <dbReference type="EMBL" id="SFP36564.1"/>
    </source>
</evidence>
<dbReference type="RefSeq" id="WP_090499907.1">
    <property type="nucleotide sequence ID" value="NZ_FOWX01000009.1"/>
</dbReference>
<accession>A0A1I5PRC3</accession>
<sequence>MNGLSDTRLTLRQRELLIDGQPRLVDARPQASAPEASRWQRWWRRLSTRRALLELDAAQLKDVGITREQALAEVLRPFWKL</sequence>
<dbReference type="OrthoDB" id="6496803at2"/>
<gene>
    <name evidence="2" type="ORF">SAMN05216190_10964</name>
</gene>
<reference evidence="3" key="1">
    <citation type="submission" date="2016-10" db="EMBL/GenBank/DDBJ databases">
        <authorList>
            <person name="Varghese N."/>
            <person name="Submissions S."/>
        </authorList>
    </citation>
    <scope>NUCLEOTIDE SEQUENCE [LARGE SCALE GENOMIC DNA]</scope>
    <source>
        <strain evidence="3">DSM 17834</strain>
    </source>
</reference>
<evidence type="ECO:0000313" key="3">
    <source>
        <dbReference type="Proteomes" id="UP000198784"/>
    </source>
</evidence>
<name>A0A1I5PRC3_9PSED</name>
<feature type="domain" description="YjiS-like" evidence="1">
    <location>
        <begin position="37"/>
        <end position="70"/>
    </location>
</feature>
<dbReference type="InterPro" id="IPR009506">
    <property type="entry name" value="YjiS-like"/>
</dbReference>
<organism evidence="2 3">
    <name type="scientific">Pseudomonas borbori</name>
    <dbReference type="NCBI Taxonomy" id="289003"/>
    <lineage>
        <taxon>Bacteria</taxon>
        <taxon>Pseudomonadati</taxon>
        <taxon>Pseudomonadota</taxon>
        <taxon>Gammaproteobacteria</taxon>
        <taxon>Pseudomonadales</taxon>
        <taxon>Pseudomonadaceae</taxon>
        <taxon>Pseudomonas</taxon>
    </lineage>
</organism>
<protein>
    <submittedName>
        <fullName evidence="2">Uncharacterized conserved protein YjiS, DUF1127 family</fullName>
    </submittedName>
</protein>
<dbReference type="Pfam" id="PF06568">
    <property type="entry name" value="YjiS-like"/>
    <property type="match status" value="1"/>
</dbReference>
<evidence type="ECO:0000259" key="1">
    <source>
        <dbReference type="Pfam" id="PF06568"/>
    </source>
</evidence>
<dbReference type="EMBL" id="FOWX01000009">
    <property type="protein sequence ID" value="SFP36564.1"/>
    <property type="molecule type" value="Genomic_DNA"/>
</dbReference>
<dbReference type="AlphaFoldDB" id="A0A1I5PRC3"/>